<dbReference type="WBParaSite" id="PSAMB.scaffold2818size21114.g19258.t1">
    <property type="protein sequence ID" value="PSAMB.scaffold2818size21114.g19258.t1"/>
    <property type="gene ID" value="PSAMB.scaffold2818size21114.g19258"/>
</dbReference>
<reference evidence="2" key="1">
    <citation type="submission" date="2022-11" db="UniProtKB">
        <authorList>
            <consortium name="WormBaseParasite"/>
        </authorList>
    </citation>
    <scope>IDENTIFICATION</scope>
</reference>
<dbReference type="Proteomes" id="UP000887566">
    <property type="component" value="Unplaced"/>
</dbReference>
<keyword evidence="1" id="KW-1185">Reference proteome</keyword>
<sequence length="38" mass="4284">KAGQGCPRGEQKTVERVFFKELVFANDLTISDDKNTQL</sequence>
<accession>A0A914VZB2</accession>
<name>A0A914VZB2_9BILA</name>
<organism evidence="1 2">
    <name type="scientific">Plectus sambesii</name>
    <dbReference type="NCBI Taxonomy" id="2011161"/>
    <lineage>
        <taxon>Eukaryota</taxon>
        <taxon>Metazoa</taxon>
        <taxon>Ecdysozoa</taxon>
        <taxon>Nematoda</taxon>
        <taxon>Chromadorea</taxon>
        <taxon>Plectida</taxon>
        <taxon>Plectina</taxon>
        <taxon>Plectoidea</taxon>
        <taxon>Plectidae</taxon>
        <taxon>Plectus</taxon>
    </lineage>
</organism>
<evidence type="ECO:0000313" key="1">
    <source>
        <dbReference type="Proteomes" id="UP000887566"/>
    </source>
</evidence>
<dbReference type="AlphaFoldDB" id="A0A914VZB2"/>
<evidence type="ECO:0000313" key="2">
    <source>
        <dbReference type="WBParaSite" id="PSAMB.scaffold2818size21114.g19258.t1"/>
    </source>
</evidence>
<protein>
    <submittedName>
        <fullName evidence="2">Uncharacterized protein</fullName>
    </submittedName>
</protein>
<proteinExistence type="predicted"/>